<dbReference type="Proteomes" id="UP001177670">
    <property type="component" value="Unassembled WGS sequence"/>
</dbReference>
<evidence type="ECO:0000313" key="2">
    <source>
        <dbReference type="Proteomes" id="UP001177670"/>
    </source>
</evidence>
<evidence type="ECO:0000313" key="1">
    <source>
        <dbReference type="EMBL" id="KAK1128233.1"/>
    </source>
</evidence>
<organism evidence="1 2">
    <name type="scientific">Melipona bicolor</name>
    <dbReference type="NCBI Taxonomy" id="60889"/>
    <lineage>
        <taxon>Eukaryota</taxon>
        <taxon>Metazoa</taxon>
        <taxon>Ecdysozoa</taxon>
        <taxon>Arthropoda</taxon>
        <taxon>Hexapoda</taxon>
        <taxon>Insecta</taxon>
        <taxon>Pterygota</taxon>
        <taxon>Neoptera</taxon>
        <taxon>Endopterygota</taxon>
        <taxon>Hymenoptera</taxon>
        <taxon>Apocrita</taxon>
        <taxon>Aculeata</taxon>
        <taxon>Apoidea</taxon>
        <taxon>Anthophila</taxon>
        <taxon>Apidae</taxon>
        <taxon>Melipona</taxon>
    </lineage>
</organism>
<sequence>MHSHGPVNAFHSEDRNDQVQTRIMYQTFDHIRIDIIHISQENSSVSIVSQLSRFCRFPIAALLKDIFNKASSTITHFSKCALVSLAHFSQGLQFERAFASTIEAKKITTAQYQLIVWRKTLLGFGRISRLTVFS</sequence>
<keyword evidence="2" id="KW-1185">Reference proteome</keyword>
<dbReference type="EMBL" id="JAHYIQ010000010">
    <property type="protein sequence ID" value="KAK1128233.1"/>
    <property type="molecule type" value="Genomic_DNA"/>
</dbReference>
<comment type="caution">
    <text evidence="1">The sequence shown here is derived from an EMBL/GenBank/DDBJ whole genome shotgun (WGS) entry which is preliminary data.</text>
</comment>
<protein>
    <submittedName>
        <fullName evidence="1">Uncharacterized protein</fullName>
    </submittedName>
</protein>
<name>A0AA40KPR1_9HYME</name>
<reference evidence="1" key="1">
    <citation type="submission" date="2021-10" db="EMBL/GenBank/DDBJ databases">
        <title>Melipona bicolor Genome sequencing and assembly.</title>
        <authorList>
            <person name="Araujo N.S."/>
            <person name="Arias M.C."/>
        </authorList>
    </citation>
    <scope>NUCLEOTIDE SEQUENCE</scope>
    <source>
        <strain evidence="1">USP_2M_L1-L4_2017</strain>
        <tissue evidence="1">Whole body</tissue>
    </source>
</reference>
<gene>
    <name evidence="1" type="ORF">K0M31_002704</name>
</gene>
<dbReference type="AlphaFoldDB" id="A0AA40KPR1"/>
<accession>A0AA40KPR1</accession>
<proteinExistence type="predicted"/>